<evidence type="ECO:0000256" key="6">
    <source>
        <dbReference type="ARBA" id="ARBA00023239"/>
    </source>
</evidence>
<dbReference type="UniPathway" id="UPA00056">
    <property type="reaction ID" value="UER00095"/>
</dbReference>
<reference evidence="10" key="1">
    <citation type="journal article" date="2015" name="MBio">
        <title>Genome-Resolved Metagenomic Analysis Reveals Roles for Candidate Phyla and Other Microbial Community Members in Biogeochemical Transformations in Oil Reservoirs.</title>
        <authorList>
            <person name="Hu P."/>
            <person name="Tom L."/>
            <person name="Singh A."/>
            <person name="Thomas B.C."/>
            <person name="Baker B.J."/>
            <person name="Piceno Y.M."/>
            <person name="Andersen G.L."/>
            <person name="Banfield J.F."/>
        </authorList>
    </citation>
    <scope>NUCLEOTIDE SEQUENCE [LARGE SCALE GENOMIC DNA]</scope>
</reference>
<dbReference type="PATRIC" id="fig|1184387.3.peg.495"/>
<dbReference type="Proteomes" id="UP000054092">
    <property type="component" value="Unassembled WGS sequence"/>
</dbReference>
<dbReference type="AlphaFoldDB" id="A0A101HS53"/>
<dbReference type="SUPFAM" id="SSF69765">
    <property type="entry name" value="IpsF-like"/>
    <property type="match status" value="1"/>
</dbReference>
<dbReference type="InterPro" id="IPR020555">
    <property type="entry name" value="MECDP_synthase_CS"/>
</dbReference>
<name>A0A101HS53_9BACT</name>
<keyword evidence="5 7" id="KW-0414">Isoprene biosynthesis</keyword>
<dbReference type="EMBL" id="LGGP01000018">
    <property type="protein sequence ID" value="KUK82055.1"/>
    <property type="molecule type" value="Genomic_DNA"/>
</dbReference>
<feature type="binding site" evidence="7">
    <location>
        <begin position="59"/>
        <end position="61"/>
    </location>
    <ligand>
        <name>4-CDP-2-C-methyl-D-erythritol 2-phosphate</name>
        <dbReference type="ChEBI" id="CHEBI:57919"/>
    </ligand>
</feature>
<dbReference type="CDD" id="cd00554">
    <property type="entry name" value="MECDP_synthase"/>
    <property type="match status" value="1"/>
</dbReference>
<feature type="binding site" evidence="7">
    <location>
        <position position="12"/>
    </location>
    <ligand>
        <name>a divalent metal cation</name>
        <dbReference type="ChEBI" id="CHEBI:60240"/>
    </ligand>
</feature>
<feature type="binding site" evidence="7">
    <location>
        <begin position="37"/>
        <end position="38"/>
    </location>
    <ligand>
        <name>4-CDP-2-C-methyl-D-erythritol 2-phosphate</name>
        <dbReference type="ChEBI" id="CHEBI:57919"/>
    </ligand>
</feature>
<evidence type="ECO:0000256" key="2">
    <source>
        <dbReference type="ARBA" id="ARBA00004709"/>
    </source>
</evidence>
<feature type="binding site" evidence="7">
    <location>
        <position position="45"/>
    </location>
    <ligand>
        <name>a divalent metal cation</name>
        <dbReference type="ChEBI" id="CHEBI:60240"/>
    </ligand>
</feature>
<evidence type="ECO:0000313" key="9">
    <source>
        <dbReference type="EMBL" id="KUK82055.1"/>
    </source>
</evidence>
<comment type="caution">
    <text evidence="7">Lacks conserved residue(s) required for the propagation of feature annotation.</text>
</comment>
<evidence type="ECO:0000256" key="1">
    <source>
        <dbReference type="ARBA" id="ARBA00000200"/>
    </source>
</evidence>
<organism evidence="9 10">
    <name type="scientific">Mesotoga prima</name>
    <dbReference type="NCBI Taxonomy" id="1184387"/>
    <lineage>
        <taxon>Bacteria</taxon>
        <taxon>Thermotogati</taxon>
        <taxon>Thermotogota</taxon>
        <taxon>Thermotogae</taxon>
        <taxon>Kosmotogales</taxon>
        <taxon>Kosmotogaceae</taxon>
        <taxon>Mesotoga</taxon>
    </lineage>
</organism>
<dbReference type="GO" id="GO:0046872">
    <property type="term" value="F:metal ion binding"/>
    <property type="evidence" value="ECO:0007669"/>
    <property type="project" value="UniProtKB-KW"/>
</dbReference>
<gene>
    <name evidence="7" type="primary">ispF</name>
    <name evidence="9" type="ORF">XD94_0198</name>
</gene>
<evidence type="ECO:0000256" key="5">
    <source>
        <dbReference type="ARBA" id="ARBA00023229"/>
    </source>
</evidence>
<protein>
    <recommendedName>
        <fullName evidence="3 7">2-C-methyl-D-erythritol 2,4-cyclodiphosphate synthase</fullName>
        <shortName evidence="7">MECDP-synthase</shortName>
        <shortName evidence="7">MECPP-synthase</shortName>
        <shortName evidence="7">MECPS</shortName>
        <ecNumber evidence="3 7">4.6.1.12</ecNumber>
    </recommendedName>
</protein>
<proteinExistence type="inferred from homology"/>
<evidence type="ECO:0000256" key="4">
    <source>
        <dbReference type="ARBA" id="ARBA00022723"/>
    </source>
</evidence>
<dbReference type="PANTHER" id="PTHR43181">
    <property type="entry name" value="2-C-METHYL-D-ERYTHRITOL 2,4-CYCLODIPHOSPHATE SYNTHASE, CHLOROPLASTIC"/>
    <property type="match status" value="1"/>
</dbReference>
<sequence length="155" mass="16436">MNTRVGIGHDVHPIVAGSKGLFLGGLKVSDSLYLSGHSDGDVLSHAIVDAILGACSLGNIGLRYPENSSNKDRRSIEFLKETADLIKGSWEVNNVDSVVVIEEIRLAGFVQSMIDNVASALGIESELVNIKPKSGNGSSPGFAKAYAVCLLRRVE</sequence>
<comment type="function">
    <text evidence="7">Involved in the biosynthesis of isopentenyl diphosphate (IPP) and dimethylallyl diphosphate (DMAPP), two major building blocks of isoprenoid compounds. Catalyzes the conversion of 4-diphosphocytidyl-2-C-methyl-D-erythritol 2-phosphate (CDP-ME2P) to 2-C-methyl-D-erythritol 2,4-cyclodiphosphate (ME-CPP) with a corresponding release of cytidine 5-monophosphate (CMP).</text>
</comment>
<feature type="site" description="Transition state stabilizer" evidence="7">
    <location>
        <position position="134"/>
    </location>
</feature>
<keyword evidence="4 7" id="KW-0479">Metal-binding</keyword>
<feature type="site" description="Transition state stabilizer" evidence="7">
    <location>
        <position position="37"/>
    </location>
</feature>
<dbReference type="PROSITE" id="PS01350">
    <property type="entry name" value="ISPF"/>
    <property type="match status" value="1"/>
</dbReference>
<dbReference type="HAMAP" id="MF_00107">
    <property type="entry name" value="IspF"/>
    <property type="match status" value="1"/>
</dbReference>
<comment type="caution">
    <text evidence="9">The sequence shown here is derived from an EMBL/GenBank/DDBJ whole genome shotgun (WGS) entry which is preliminary data.</text>
</comment>
<evidence type="ECO:0000313" key="10">
    <source>
        <dbReference type="Proteomes" id="UP000054092"/>
    </source>
</evidence>
<dbReference type="Pfam" id="PF02542">
    <property type="entry name" value="YgbB"/>
    <property type="match status" value="1"/>
</dbReference>
<dbReference type="GO" id="GO:0008685">
    <property type="term" value="F:2-C-methyl-D-erythritol 2,4-cyclodiphosphate synthase activity"/>
    <property type="evidence" value="ECO:0007669"/>
    <property type="project" value="UniProtKB-UniRule"/>
</dbReference>
<comment type="similarity">
    <text evidence="7">Belongs to the IspF family.</text>
</comment>
<feature type="binding site" evidence="7">
    <location>
        <position position="10"/>
    </location>
    <ligand>
        <name>a divalent metal cation</name>
        <dbReference type="ChEBI" id="CHEBI:60240"/>
    </ligand>
</feature>
<dbReference type="Gene3D" id="3.30.1330.50">
    <property type="entry name" value="2-C-methyl-D-erythritol 2,4-cyclodiphosphate synthase"/>
    <property type="match status" value="1"/>
</dbReference>
<dbReference type="InterPro" id="IPR036571">
    <property type="entry name" value="MECDP_synthase_sf"/>
</dbReference>
<evidence type="ECO:0000256" key="7">
    <source>
        <dbReference type="HAMAP-Rule" id="MF_00107"/>
    </source>
</evidence>
<accession>A0A101HS53</accession>
<evidence type="ECO:0000256" key="3">
    <source>
        <dbReference type="ARBA" id="ARBA00012579"/>
    </source>
</evidence>
<dbReference type="GO" id="GO:0019288">
    <property type="term" value="P:isopentenyl diphosphate biosynthetic process, methylerythritol 4-phosphate pathway"/>
    <property type="evidence" value="ECO:0007669"/>
    <property type="project" value="UniProtKB-UniRule"/>
</dbReference>
<dbReference type="PANTHER" id="PTHR43181:SF1">
    <property type="entry name" value="2-C-METHYL-D-ERYTHRITOL 2,4-CYCLODIPHOSPHATE SYNTHASE, CHLOROPLASTIC"/>
    <property type="match status" value="1"/>
</dbReference>
<feature type="binding site" evidence="7">
    <location>
        <begin position="10"/>
        <end position="12"/>
    </location>
    <ligand>
        <name>4-CDP-2-C-methyl-D-erythritol 2-phosphate</name>
        <dbReference type="ChEBI" id="CHEBI:57919"/>
    </ligand>
</feature>
<comment type="pathway">
    <text evidence="2 7">Isoprenoid biosynthesis; isopentenyl diphosphate biosynthesis via DXP pathway; isopentenyl diphosphate from 1-deoxy-D-xylulose 5-phosphate: step 4/6.</text>
</comment>
<comment type="catalytic activity">
    <reaction evidence="1 7">
        <text>4-CDP-2-C-methyl-D-erythritol 2-phosphate = 2-C-methyl-D-erythritol 2,4-cyclic diphosphate + CMP</text>
        <dbReference type="Rhea" id="RHEA:23864"/>
        <dbReference type="ChEBI" id="CHEBI:57919"/>
        <dbReference type="ChEBI" id="CHEBI:58483"/>
        <dbReference type="ChEBI" id="CHEBI:60377"/>
        <dbReference type="EC" id="4.6.1.12"/>
    </reaction>
</comment>
<comment type="subunit">
    <text evidence="7">Homotrimer.</text>
</comment>
<evidence type="ECO:0000259" key="8">
    <source>
        <dbReference type="Pfam" id="PF02542"/>
    </source>
</evidence>
<comment type="cofactor">
    <cofactor evidence="7">
        <name>a divalent metal cation</name>
        <dbReference type="ChEBI" id="CHEBI:60240"/>
    </cofactor>
    <text evidence="7">Binds 1 divalent metal cation per subunit.</text>
</comment>
<keyword evidence="6 7" id="KW-0456">Lyase</keyword>
<dbReference type="GO" id="GO:0016114">
    <property type="term" value="P:terpenoid biosynthetic process"/>
    <property type="evidence" value="ECO:0007669"/>
    <property type="project" value="InterPro"/>
</dbReference>
<dbReference type="InterPro" id="IPR003526">
    <property type="entry name" value="MECDP_synthase"/>
</dbReference>
<dbReference type="EC" id="4.6.1.12" evidence="3 7"/>
<feature type="domain" description="2-C-methyl-D-erythritol 2,4-cyclodiphosphate synthase" evidence="8">
    <location>
        <begin position="4"/>
        <end position="150"/>
    </location>
</feature>